<feature type="region of interest" description="Disordered" evidence="5">
    <location>
        <begin position="17"/>
        <end position="166"/>
    </location>
</feature>
<dbReference type="GO" id="GO:0008234">
    <property type="term" value="F:cysteine-type peptidase activity"/>
    <property type="evidence" value="ECO:0007669"/>
    <property type="project" value="UniProtKB-KW"/>
</dbReference>
<feature type="compositionally biased region" description="Basic and acidic residues" evidence="5">
    <location>
        <begin position="88"/>
        <end position="130"/>
    </location>
</feature>
<dbReference type="Proteomes" id="UP000253426">
    <property type="component" value="Unassembled WGS sequence"/>
</dbReference>
<proteinExistence type="inferred from homology"/>
<feature type="chain" id="PRO_5016596446" evidence="6">
    <location>
        <begin position="21"/>
        <end position="357"/>
    </location>
</feature>
<organism evidence="8 9">
    <name type="scientific">Roseimicrobium gellanilyticum</name>
    <dbReference type="NCBI Taxonomy" id="748857"/>
    <lineage>
        <taxon>Bacteria</taxon>
        <taxon>Pseudomonadati</taxon>
        <taxon>Verrucomicrobiota</taxon>
        <taxon>Verrucomicrobiia</taxon>
        <taxon>Verrucomicrobiales</taxon>
        <taxon>Verrucomicrobiaceae</taxon>
        <taxon>Roseimicrobium</taxon>
    </lineage>
</organism>
<sequence>MRVVHLIMTLLICLGTGAPAQENSGSKTSSKKKTSGASATTGTSGTSSSAKKKSASSGSTTSTSSTTSKSKSKATSPGVKTTVASKEAATKENTNSKEEEPKKSPDASMTDEEKGSGTSRKTDGSEKKDSTSSAKKTSTASGEPLEEEEGTDERDPTKAGKKPAAVSSIAPEELEGFEAYPAATQQLIRHSLELTTQNLRYQFGSADPKAGGMDCSGTMYRILQDSGIKDVPRQSDEICRWVMRRTLLYRTEDTSNLKDKSLSALRPGDLLFWTGTYETSSPRELPISHVMLYLGKRKKDGKPIVFGASDGRTYDGQRRNGVSVFDFVMPKRDGKAAFYGYGPVPGLKNTTASAEGQ</sequence>
<feature type="domain" description="NlpC/P60" evidence="7">
    <location>
        <begin position="181"/>
        <end position="339"/>
    </location>
</feature>
<dbReference type="InterPro" id="IPR051202">
    <property type="entry name" value="Peptidase_C40"/>
</dbReference>
<keyword evidence="3 8" id="KW-0378">Hydrolase</keyword>
<keyword evidence="4" id="KW-0788">Thiol protease</keyword>
<evidence type="ECO:0000259" key="7">
    <source>
        <dbReference type="PROSITE" id="PS51935"/>
    </source>
</evidence>
<evidence type="ECO:0000313" key="8">
    <source>
        <dbReference type="EMBL" id="RBP47583.1"/>
    </source>
</evidence>
<evidence type="ECO:0000256" key="5">
    <source>
        <dbReference type="SAM" id="MobiDB-lite"/>
    </source>
</evidence>
<evidence type="ECO:0000256" key="6">
    <source>
        <dbReference type="SAM" id="SignalP"/>
    </source>
</evidence>
<dbReference type="SUPFAM" id="SSF54001">
    <property type="entry name" value="Cysteine proteinases"/>
    <property type="match status" value="1"/>
</dbReference>
<dbReference type="Pfam" id="PF00877">
    <property type="entry name" value="NLPC_P60"/>
    <property type="match status" value="1"/>
</dbReference>
<evidence type="ECO:0000256" key="4">
    <source>
        <dbReference type="ARBA" id="ARBA00022807"/>
    </source>
</evidence>
<dbReference type="AlphaFoldDB" id="A0A366HTH3"/>
<gene>
    <name evidence="8" type="ORF">DES53_101380</name>
</gene>
<comment type="similarity">
    <text evidence="1">Belongs to the peptidase C40 family.</text>
</comment>
<dbReference type="PANTHER" id="PTHR47053:SF1">
    <property type="entry name" value="MUREIN DD-ENDOPEPTIDASE MEPH-RELATED"/>
    <property type="match status" value="1"/>
</dbReference>
<dbReference type="EMBL" id="QNRR01000001">
    <property type="protein sequence ID" value="RBP47583.1"/>
    <property type="molecule type" value="Genomic_DNA"/>
</dbReference>
<keyword evidence="2" id="KW-0645">Protease</keyword>
<dbReference type="PANTHER" id="PTHR47053">
    <property type="entry name" value="MUREIN DD-ENDOPEPTIDASE MEPH-RELATED"/>
    <property type="match status" value="1"/>
</dbReference>
<feature type="signal peptide" evidence="6">
    <location>
        <begin position="1"/>
        <end position="20"/>
    </location>
</feature>
<feature type="compositionally biased region" description="Low complexity" evidence="5">
    <location>
        <begin position="131"/>
        <end position="143"/>
    </location>
</feature>
<evidence type="ECO:0000313" key="9">
    <source>
        <dbReference type="Proteomes" id="UP000253426"/>
    </source>
</evidence>
<dbReference type="GO" id="GO:0006508">
    <property type="term" value="P:proteolysis"/>
    <property type="evidence" value="ECO:0007669"/>
    <property type="project" value="UniProtKB-KW"/>
</dbReference>
<keyword evidence="9" id="KW-1185">Reference proteome</keyword>
<dbReference type="InterPro" id="IPR000064">
    <property type="entry name" value="NLP_P60_dom"/>
</dbReference>
<dbReference type="OrthoDB" id="9813368at2"/>
<keyword evidence="6" id="KW-0732">Signal</keyword>
<dbReference type="PROSITE" id="PS51935">
    <property type="entry name" value="NLPC_P60"/>
    <property type="match status" value="1"/>
</dbReference>
<reference evidence="8 9" key="1">
    <citation type="submission" date="2018-06" db="EMBL/GenBank/DDBJ databases">
        <title>Genomic Encyclopedia of Type Strains, Phase IV (KMG-IV): sequencing the most valuable type-strain genomes for metagenomic binning, comparative biology and taxonomic classification.</title>
        <authorList>
            <person name="Goeker M."/>
        </authorList>
    </citation>
    <scope>NUCLEOTIDE SEQUENCE [LARGE SCALE GENOMIC DNA]</scope>
    <source>
        <strain evidence="8 9">DSM 25532</strain>
    </source>
</reference>
<dbReference type="Gene3D" id="3.90.1720.10">
    <property type="entry name" value="endopeptidase domain like (from Nostoc punctiforme)"/>
    <property type="match status" value="1"/>
</dbReference>
<dbReference type="InterPro" id="IPR038765">
    <property type="entry name" value="Papain-like_cys_pep_sf"/>
</dbReference>
<protein>
    <submittedName>
        <fullName evidence="8">Cell wall-associated NlpC family hydrolase</fullName>
    </submittedName>
</protein>
<feature type="compositionally biased region" description="Low complexity" evidence="5">
    <location>
        <begin position="35"/>
        <end position="76"/>
    </location>
</feature>
<evidence type="ECO:0000256" key="2">
    <source>
        <dbReference type="ARBA" id="ARBA00022670"/>
    </source>
</evidence>
<name>A0A366HTH3_9BACT</name>
<evidence type="ECO:0000256" key="1">
    <source>
        <dbReference type="ARBA" id="ARBA00007074"/>
    </source>
</evidence>
<evidence type="ECO:0000256" key="3">
    <source>
        <dbReference type="ARBA" id="ARBA00022801"/>
    </source>
</evidence>
<accession>A0A366HTH3</accession>
<comment type="caution">
    <text evidence="8">The sequence shown here is derived from an EMBL/GenBank/DDBJ whole genome shotgun (WGS) entry which is preliminary data.</text>
</comment>